<proteinExistence type="predicted"/>
<evidence type="ECO:0000313" key="2">
    <source>
        <dbReference type="EMBL" id="MCI79512.1"/>
    </source>
</evidence>
<sequence>EQSDVDPLEWSGHYQIATGPSLGGTIT</sequence>
<organism evidence="2 3">
    <name type="scientific">Trifolium medium</name>
    <dbReference type="NCBI Taxonomy" id="97028"/>
    <lineage>
        <taxon>Eukaryota</taxon>
        <taxon>Viridiplantae</taxon>
        <taxon>Streptophyta</taxon>
        <taxon>Embryophyta</taxon>
        <taxon>Tracheophyta</taxon>
        <taxon>Spermatophyta</taxon>
        <taxon>Magnoliopsida</taxon>
        <taxon>eudicotyledons</taxon>
        <taxon>Gunneridae</taxon>
        <taxon>Pentapetalae</taxon>
        <taxon>rosids</taxon>
        <taxon>fabids</taxon>
        <taxon>Fabales</taxon>
        <taxon>Fabaceae</taxon>
        <taxon>Papilionoideae</taxon>
        <taxon>50 kb inversion clade</taxon>
        <taxon>NPAAA clade</taxon>
        <taxon>Hologalegina</taxon>
        <taxon>IRL clade</taxon>
        <taxon>Trifolieae</taxon>
        <taxon>Trifolium</taxon>
    </lineage>
</organism>
<keyword evidence="3" id="KW-1185">Reference proteome</keyword>
<dbReference type="Proteomes" id="UP000265520">
    <property type="component" value="Unassembled WGS sequence"/>
</dbReference>
<evidence type="ECO:0000256" key="1">
    <source>
        <dbReference type="SAM" id="MobiDB-lite"/>
    </source>
</evidence>
<dbReference type="EMBL" id="LXQA010975267">
    <property type="protein sequence ID" value="MCI79512.1"/>
    <property type="molecule type" value="Genomic_DNA"/>
</dbReference>
<reference evidence="2 3" key="1">
    <citation type="journal article" date="2018" name="Front. Plant Sci.">
        <title>Red Clover (Trifolium pratense) and Zigzag Clover (T. medium) - A Picture of Genomic Similarities and Differences.</title>
        <authorList>
            <person name="Dluhosova J."/>
            <person name="Istvanek J."/>
            <person name="Nedelnik J."/>
            <person name="Repkova J."/>
        </authorList>
    </citation>
    <scope>NUCLEOTIDE SEQUENCE [LARGE SCALE GENOMIC DNA]</scope>
    <source>
        <strain evidence="3">cv. 10/8</strain>
        <tissue evidence="2">Leaf</tissue>
    </source>
</reference>
<dbReference type="AlphaFoldDB" id="A0A392UWL6"/>
<protein>
    <submittedName>
        <fullName evidence="2">Uncharacterized protein</fullName>
    </submittedName>
</protein>
<comment type="caution">
    <text evidence="2">The sequence shown here is derived from an EMBL/GenBank/DDBJ whole genome shotgun (WGS) entry which is preliminary data.</text>
</comment>
<feature type="non-terminal residue" evidence="2">
    <location>
        <position position="1"/>
    </location>
</feature>
<evidence type="ECO:0000313" key="3">
    <source>
        <dbReference type="Proteomes" id="UP000265520"/>
    </source>
</evidence>
<name>A0A392UWL6_9FABA</name>
<accession>A0A392UWL6</accession>
<feature type="region of interest" description="Disordered" evidence="1">
    <location>
        <begin position="1"/>
        <end position="27"/>
    </location>
</feature>